<dbReference type="GO" id="GO:0030170">
    <property type="term" value="F:pyridoxal phosphate binding"/>
    <property type="evidence" value="ECO:0007669"/>
    <property type="project" value="UniProtKB-ARBA"/>
</dbReference>
<evidence type="ECO:0000256" key="2">
    <source>
        <dbReference type="ARBA" id="ARBA00037999"/>
    </source>
</evidence>
<comment type="caution">
    <text evidence="6">The sequence shown here is derived from an EMBL/GenBank/DDBJ whole genome shotgun (WGS) entry which is preliminary data.</text>
</comment>
<evidence type="ECO:0000256" key="5">
    <source>
        <dbReference type="RuleBase" id="RU004508"/>
    </source>
</evidence>
<dbReference type="Proteomes" id="UP000238882">
    <property type="component" value="Unassembled WGS sequence"/>
</dbReference>
<evidence type="ECO:0000256" key="3">
    <source>
        <dbReference type="PIRSR" id="PIRSR000390-1"/>
    </source>
</evidence>
<evidence type="ECO:0000256" key="4">
    <source>
        <dbReference type="PIRSR" id="PIRSR000390-2"/>
    </source>
</evidence>
<dbReference type="Pfam" id="PF01041">
    <property type="entry name" value="DegT_DnrJ_EryC1"/>
    <property type="match status" value="1"/>
</dbReference>
<accession>A0A2S7WSZ5</accession>
<dbReference type="SUPFAM" id="SSF53383">
    <property type="entry name" value="PLP-dependent transferases"/>
    <property type="match status" value="1"/>
</dbReference>
<dbReference type="PIRSF" id="PIRSF000390">
    <property type="entry name" value="PLP_StrS"/>
    <property type="match status" value="1"/>
</dbReference>
<feature type="active site" description="Proton acceptor" evidence="3">
    <location>
        <position position="192"/>
    </location>
</feature>
<reference evidence="6 7" key="1">
    <citation type="submission" date="2016-12" db="EMBL/GenBank/DDBJ databases">
        <title>Trade-off between light-utilization and light-protection in marine flavobacteria.</title>
        <authorList>
            <person name="Kumagai Y."/>
            <person name="Yoshizawa S."/>
            <person name="Kogure K."/>
            <person name="Iwasaki W."/>
        </authorList>
    </citation>
    <scope>NUCLEOTIDE SEQUENCE [LARGE SCALE GENOMIC DNA]</scope>
    <source>
        <strain evidence="6 7">NBRC 108759</strain>
    </source>
</reference>
<sequence length="376" mass="42280">MKKIQMVDLKNQYEKIQEEVDSAVLNVIRSTQYINGPEVQEFKKELEAYLDVKHVIPCANGTDALQIAMMALDLQPDDEVITANFTYVATAEVIALLKLKPVLVDVYPDTFDIDVEAIERAITPKTKAIVPVHLFGQAANMEAIMEVAKKHNLYVVEDTAQAIGCDYTFKDGSSQKVGTIGTIGCTSFFPSKNLGCYGDGGAIFTNDDELAIKLKQTANHGQSRQYIHDRVGVNSRLDSIQAAILRIKLRHLDDYSVARNRAADFYDNAFANHPKVKTPKRVAFSNHVFHQYTLQLIGVNRDEMRAYLSDKGVPAMIYYPIPLHLQEAYTDPRYSKGDFPITEKLCSSVMSLPMQTELDDEQLNFITRNVLDYLNN</sequence>
<dbReference type="GO" id="GO:0008483">
    <property type="term" value="F:transaminase activity"/>
    <property type="evidence" value="ECO:0007669"/>
    <property type="project" value="TreeGrafter"/>
</dbReference>
<evidence type="ECO:0000256" key="1">
    <source>
        <dbReference type="ARBA" id="ARBA00022898"/>
    </source>
</evidence>
<organism evidence="6 7">
    <name type="scientific">Polaribacter porphyrae</name>
    <dbReference type="NCBI Taxonomy" id="1137780"/>
    <lineage>
        <taxon>Bacteria</taxon>
        <taxon>Pseudomonadati</taxon>
        <taxon>Bacteroidota</taxon>
        <taxon>Flavobacteriia</taxon>
        <taxon>Flavobacteriales</taxon>
        <taxon>Flavobacteriaceae</taxon>
    </lineage>
</organism>
<evidence type="ECO:0000313" key="6">
    <source>
        <dbReference type="EMBL" id="PQJ80713.1"/>
    </source>
</evidence>
<gene>
    <name evidence="6" type="ORF">BTO18_16725</name>
</gene>
<keyword evidence="7" id="KW-1185">Reference proteome</keyword>
<dbReference type="Gene3D" id="3.90.1150.10">
    <property type="entry name" value="Aspartate Aminotransferase, domain 1"/>
    <property type="match status" value="1"/>
</dbReference>
<dbReference type="InterPro" id="IPR015421">
    <property type="entry name" value="PyrdxlP-dep_Trfase_major"/>
</dbReference>
<dbReference type="AlphaFoldDB" id="A0A2S7WSZ5"/>
<keyword evidence="1 4" id="KW-0663">Pyridoxal phosphate</keyword>
<dbReference type="InterPro" id="IPR000653">
    <property type="entry name" value="DegT/StrS_aminotransferase"/>
</dbReference>
<comment type="similarity">
    <text evidence="2 5">Belongs to the DegT/DnrJ/EryC1 family.</text>
</comment>
<dbReference type="FunFam" id="3.40.640.10:FF:000089">
    <property type="entry name" value="Aminotransferase, DegT/DnrJ/EryC1/StrS family"/>
    <property type="match status" value="1"/>
</dbReference>
<dbReference type="Gene3D" id="3.40.640.10">
    <property type="entry name" value="Type I PLP-dependent aspartate aminotransferase-like (Major domain)"/>
    <property type="match status" value="1"/>
</dbReference>
<name>A0A2S7WSZ5_9FLAO</name>
<dbReference type="RefSeq" id="WP_105017320.1">
    <property type="nucleotide sequence ID" value="NZ_MSCN01000001.1"/>
</dbReference>
<dbReference type="EMBL" id="MSCN01000001">
    <property type="protein sequence ID" value="PQJ80713.1"/>
    <property type="molecule type" value="Genomic_DNA"/>
</dbReference>
<dbReference type="OrthoDB" id="9804264at2"/>
<dbReference type="InterPro" id="IPR015424">
    <property type="entry name" value="PyrdxlP-dep_Trfase"/>
</dbReference>
<proteinExistence type="inferred from homology"/>
<feature type="modified residue" description="N6-(pyridoxal phosphate)lysine" evidence="4">
    <location>
        <position position="192"/>
    </location>
</feature>
<dbReference type="GO" id="GO:0000271">
    <property type="term" value="P:polysaccharide biosynthetic process"/>
    <property type="evidence" value="ECO:0007669"/>
    <property type="project" value="TreeGrafter"/>
</dbReference>
<dbReference type="PANTHER" id="PTHR30244">
    <property type="entry name" value="TRANSAMINASE"/>
    <property type="match status" value="1"/>
</dbReference>
<evidence type="ECO:0000313" key="7">
    <source>
        <dbReference type="Proteomes" id="UP000238882"/>
    </source>
</evidence>
<dbReference type="PANTHER" id="PTHR30244:SF42">
    <property type="entry name" value="UDP-2-ACETAMIDO-2-DEOXY-3-OXO-D-GLUCURONATE AMINOTRANSFERASE"/>
    <property type="match status" value="1"/>
</dbReference>
<dbReference type="InterPro" id="IPR015422">
    <property type="entry name" value="PyrdxlP-dep_Trfase_small"/>
</dbReference>
<dbReference type="CDD" id="cd00616">
    <property type="entry name" value="AHBA_syn"/>
    <property type="match status" value="1"/>
</dbReference>
<protein>
    <submittedName>
        <fullName evidence="6">Transcriptional regulator</fullName>
    </submittedName>
</protein>